<accession>T1L0H7</accession>
<evidence type="ECO:0000256" key="1">
    <source>
        <dbReference type="SAM" id="MobiDB-lite"/>
    </source>
</evidence>
<reference evidence="3" key="1">
    <citation type="submission" date="2011-08" db="EMBL/GenBank/DDBJ databases">
        <authorList>
            <person name="Rombauts S."/>
        </authorList>
    </citation>
    <scope>NUCLEOTIDE SEQUENCE</scope>
    <source>
        <strain evidence="3">London</strain>
    </source>
</reference>
<sequence length="179" mass="20904">MIKINYIPVNKINEWKRFSSEFDQYHTKHMVLVVSQLSITLVFHITDWIFICVINFSMIGISENTSNSAESSATNNDNNNNETLLSEQDVPKKRKKTSFSWTIDKSIQLLSARKDMEKDFTCYYKGEAWYKLCRKCGFDIKWEIARTKFMNLRAKGYKKKSTGSGAEYHLSEADIIQKK</sequence>
<dbReference type="Proteomes" id="UP000015104">
    <property type="component" value="Unassembled WGS sequence"/>
</dbReference>
<dbReference type="HOGENOM" id="CLU_1505374_0_0_1"/>
<reference evidence="2" key="2">
    <citation type="submission" date="2015-06" db="UniProtKB">
        <authorList>
            <consortium name="EnsemblMetazoa"/>
        </authorList>
    </citation>
    <scope>IDENTIFICATION</scope>
</reference>
<feature type="region of interest" description="Disordered" evidence="1">
    <location>
        <begin position="67"/>
        <end position="91"/>
    </location>
</feature>
<keyword evidence="3" id="KW-1185">Reference proteome</keyword>
<evidence type="ECO:0000313" key="3">
    <source>
        <dbReference type="Proteomes" id="UP000015104"/>
    </source>
</evidence>
<name>T1L0H7_TETUR</name>
<organism evidence="2 3">
    <name type="scientific">Tetranychus urticae</name>
    <name type="common">Two-spotted spider mite</name>
    <dbReference type="NCBI Taxonomy" id="32264"/>
    <lineage>
        <taxon>Eukaryota</taxon>
        <taxon>Metazoa</taxon>
        <taxon>Ecdysozoa</taxon>
        <taxon>Arthropoda</taxon>
        <taxon>Chelicerata</taxon>
        <taxon>Arachnida</taxon>
        <taxon>Acari</taxon>
        <taxon>Acariformes</taxon>
        <taxon>Trombidiformes</taxon>
        <taxon>Prostigmata</taxon>
        <taxon>Eleutherengona</taxon>
        <taxon>Raphignathae</taxon>
        <taxon>Tetranychoidea</taxon>
        <taxon>Tetranychidae</taxon>
        <taxon>Tetranychus</taxon>
    </lineage>
</organism>
<feature type="compositionally biased region" description="Low complexity" evidence="1">
    <location>
        <begin position="67"/>
        <end position="87"/>
    </location>
</feature>
<dbReference type="AlphaFoldDB" id="T1L0H7"/>
<evidence type="ECO:0000313" key="2">
    <source>
        <dbReference type="EnsemblMetazoa" id="tetur30g00720.1"/>
    </source>
</evidence>
<dbReference type="EMBL" id="CAEY01000864">
    <property type="status" value="NOT_ANNOTATED_CDS"/>
    <property type="molecule type" value="Genomic_DNA"/>
</dbReference>
<proteinExistence type="predicted"/>
<dbReference type="EnsemblMetazoa" id="tetur30g00720.1">
    <property type="protein sequence ID" value="tetur30g00720.1"/>
    <property type="gene ID" value="tetur30g00720"/>
</dbReference>
<protein>
    <submittedName>
        <fullName evidence="2">Uncharacterized protein</fullName>
    </submittedName>
</protein>